<dbReference type="InterPro" id="IPR010065">
    <property type="entry name" value="AA_ABC_transptr_permease_3TM"/>
</dbReference>
<keyword evidence="3" id="KW-1003">Cell membrane</keyword>
<dbReference type="PANTHER" id="PTHR30614:SF36">
    <property type="entry name" value="ABC TRANSPORTER MEMBRANE-SPANNING PERMEASE-GLUTAMINE TRANSPORT"/>
    <property type="match status" value="1"/>
</dbReference>
<dbReference type="PANTHER" id="PTHR30614">
    <property type="entry name" value="MEMBRANE COMPONENT OF AMINO ACID ABC TRANSPORTER"/>
    <property type="match status" value="1"/>
</dbReference>
<comment type="caution">
    <text evidence="9">The sequence shown here is derived from an EMBL/GenBank/DDBJ whole genome shotgun (WGS) entry which is preliminary data.</text>
</comment>
<dbReference type="InterPro" id="IPR043429">
    <property type="entry name" value="ArtM/GltK/GlnP/TcyL/YhdX-like"/>
</dbReference>
<dbReference type="EMBL" id="JAWNFV010000010">
    <property type="protein sequence ID" value="MDY5140760.1"/>
    <property type="molecule type" value="Genomic_DNA"/>
</dbReference>
<evidence type="ECO:0000256" key="1">
    <source>
        <dbReference type="ARBA" id="ARBA00004651"/>
    </source>
</evidence>
<dbReference type="InterPro" id="IPR000515">
    <property type="entry name" value="MetI-like"/>
</dbReference>
<evidence type="ECO:0000256" key="6">
    <source>
        <dbReference type="ARBA" id="ARBA00023136"/>
    </source>
</evidence>
<dbReference type="CDD" id="cd06261">
    <property type="entry name" value="TM_PBP2"/>
    <property type="match status" value="1"/>
</dbReference>
<evidence type="ECO:0000256" key="3">
    <source>
        <dbReference type="ARBA" id="ARBA00022475"/>
    </source>
</evidence>
<reference evidence="9" key="1">
    <citation type="submission" date="2023-10" db="EMBL/GenBank/DDBJ databases">
        <title>Whole Genome based description of the genera Actinobaculum and Actinotignum reveals a complex phylogenetic relationship within the species included in the genus Actinotignum.</title>
        <authorList>
            <person name="Jensen C.S."/>
            <person name="Dargis R."/>
            <person name="Kemp M."/>
            <person name="Christensen J.J."/>
        </authorList>
    </citation>
    <scope>NUCLEOTIDE SEQUENCE</scope>
    <source>
        <strain evidence="9">SLA_B245</strain>
    </source>
</reference>
<dbReference type="PROSITE" id="PS50928">
    <property type="entry name" value="ABC_TM1"/>
    <property type="match status" value="1"/>
</dbReference>
<keyword evidence="5 7" id="KW-1133">Transmembrane helix</keyword>
<dbReference type="Gene3D" id="1.10.3720.10">
    <property type="entry name" value="MetI-like"/>
    <property type="match status" value="1"/>
</dbReference>
<dbReference type="GO" id="GO:0022857">
    <property type="term" value="F:transmembrane transporter activity"/>
    <property type="evidence" value="ECO:0007669"/>
    <property type="project" value="InterPro"/>
</dbReference>
<accession>A0AAW9HCF0</accession>
<dbReference type="InterPro" id="IPR035906">
    <property type="entry name" value="MetI-like_sf"/>
</dbReference>
<protein>
    <submittedName>
        <fullName evidence="9">Amino acid ABC transporter permease</fullName>
    </submittedName>
</protein>
<keyword evidence="6 7" id="KW-0472">Membrane</keyword>
<dbReference type="NCBIfam" id="TIGR01726">
    <property type="entry name" value="HEQRo_perm_3TM"/>
    <property type="match status" value="1"/>
</dbReference>
<evidence type="ECO:0000256" key="5">
    <source>
        <dbReference type="ARBA" id="ARBA00022989"/>
    </source>
</evidence>
<evidence type="ECO:0000256" key="7">
    <source>
        <dbReference type="RuleBase" id="RU363032"/>
    </source>
</evidence>
<evidence type="ECO:0000259" key="8">
    <source>
        <dbReference type="PROSITE" id="PS50928"/>
    </source>
</evidence>
<keyword evidence="4 7" id="KW-0812">Transmembrane</keyword>
<feature type="transmembrane region" description="Helical" evidence="7">
    <location>
        <begin position="205"/>
        <end position="223"/>
    </location>
</feature>
<name>A0AAW9HCF0_9ACTO</name>
<feature type="transmembrane region" description="Helical" evidence="7">
    <location>
        <begin position="125"/>
        <end position="145"/>
    </location>
</feature>
<feature type="transmembrane region" description="Helical" evidence="7">
    <location>
        <begin position="100"/>
        <end position="119"/>
    </location>
</feature>
<evidence type="ECO:0000256" key="4">
    <source>
        <dbReference type="ARBA" id="ARBA00022692"/>
    </source>
</evidence>
<evidence type="ECO:0000313" key="10">
    <source>
        <dbReference type="Proteomes" id="UP001288320"/>
    </source>
</evidence>
<dbReference type="SUPFAM" id="SSF161098">
    <property type="entry name" value="MetI-like"/>
    <property type="match status" value="1"/>
</dbReference>
<feature type="transmembrane region" description="Helical" evidence="7">
    <location>
        <begin position="62"/>
        <end position="88"/>
    </location>
</feature>
<dbReference type="Pfam" id="PF00528">
    <property type="entry name" value="BPD_transp_1"/>
    <property type="match status" value="1"/>
</dbReference>
<dbReference type="Proteomes" id="UP001288320">
    <property type="component" value="Unassembled WGS sequence"/>
</dbReference>
<dbReference type="RefSeq" id="WP_236624522.1">
    <property type="nucleotide sequence ID" value="NZ_JASOHK010000002.1"/>
</dbReference>
<evidence type="ECO:0000313" key="9">
    <source>
        <dbReference type="EMBL" id="MDY5140760.1"/>
    </source>
</evidence>
<feature type="transmembrane region" description="Helical" evidence="7">
    <location>
        <begin position="235"/>
        <end position="255"/>
    </location>
</feature>
<feature type="domain" description="ABC transmembrane type-1" evidence="8">
    <location>
        <begin position="62"/>
        <end position="256"/>
    </location>
</feature>
<sequence>MLPFANVTLASVSAYFTTTHGTLASLPARFTSAPAPTVPTNGGEGWRPLLDPENLSLLFQGLWVSVRIALIAMALSLVCGTLLGLVMDARSRLVRFLTRAYVEVLRIIPQVVLLFIVYFDSTRTFHLDMSGELAAIIVFTLWGTAEMGDLVRGAIAAVPAHQYESARALGLSTRQLQRHVILPQAIRQLIPLTVNLTTRMIKTTALVSLIGVIEILKVAQSIIDRERFDYPDAALWIYGAVFLIYFVVCYAISAYSRHLERKLAL</sequence>
<dbReference type="GO" id="GO:0006865">
    <property type="term" value="P:amino acid transport"/>
    <property type="evidence" value="ECO:0007669"/>
    <property type="project" value="TreeGrafter"/>
</dbReference>
<proteinExistence type="inferred from homology"/>
<dbReference type="GO" id="GO:0043190">
    <property type="term" value="C:ATP-binding cassette (ABC) transporter complex"/>
    <property type="evidence" value="ECO:0007669"/>
    <property type="project" value="InterPro"/>
</dbReference>
<keyword evidence="2 7" id="KW-0813">Transport</keyword>
<evidence type="ECO:0000256" key="2">
    <source>
        <dbReference type="ARBA" id="ARBA00022448"/>
    </source>
</evidence>
<organism evidence="9 10">
    <name type="scientific">Actinotignum timonense</name>
    <dbReference type="NCBI Taxonomy" id="1870995"/>
    <lineage>
        <taxon>Bacteria</taxon>
        <taxon>Bacillati</taxon>
        <taxon>Actinomycetota</taxon>
        <taxon>Actinomycetes</taxon>
        <taxon>Actinomycetales</taxon>
        <taxon>Actinomycetaceae</taxon>
        <taxon>Actinotignum</taxon>
    </lineage>
</organism>
<dbReference type="AlphaFoldDB" id="A0AAW9HCF0"/>
<comment type="similarity">
    <text evidence="7">Belongs to the binding-protein-dependent transport system permease family.</text>
</comment>
<comment type="subcellular location">
    <subcellularLocation>
        <location evidence="1 7">Cell membrane</location>
        <topology evidence="1 7">Multi-pass membrane protein</topology>
    </subcellularLocation>
</comment>
<dbReference type="GeneID" id="81700922"/>
<gene>
    <name evidence="9" type="ORF">R6G74_05460</name>
</gene>